<accession>A0ABW6M875</accession>
<keyword evidence="2" id="KW-1185">Reference proteome</keyword>
<comment type="caution">
    <text evidence="1">The sequence shown here is derived from an EMBL/GenBank/DDBJ whole genome shotgun (WGS) entry which is preliminary data.</text>
</comment>
<gene>
    <name evidence="1" type="ORF">ACFYNQ_25870</name>
</gene>
<dbReference type="RefSeq" id="WP_388109570.1">
    <property type="nucleotide sequence ID" value="NZ_JBIAHM010000009.1"/>
</dbReference>
<dbReference type="EMBL" id="JBIAHM010000009">
    <property type="protein sequence ID" value="MFE9601979.1"/>
    <property type="molecule type" value="Genomic_DNA"/>
</dbReference>
<reference evidence="1 2" key="1">
    <citation type="submission" date="2024-10" db="EMBL/GenBank/DDBJ databases">
        <title>The Natural Products Discovery Center: Release of the First 8490 Sequenced Strains for Exploring Actinobacteria Biosynthetic Diversity.</title>
        <authorList>
            <person name="Kalkreuter E."/>
            <person name="Kautsar S.A."/>
            <person name="Yang D."/>
            <person name="Bader C.D."/>
            <person name="Teijaro C.N."/>
            <person name="Fluegel L."/>
            <person name="Davis C.M."/>
            <person name="Simpson J.R."/>
            <person name="Lauterbach L."/>
            <person name="Steele A.D."/>
            <person name="Gui C."/>
            <person name="Meng S."/>
            <person name="Li G."/>
            <person name="Viehrig K."/>
            <person name="Ye F."/>
            <person name="Su P."/>
            <person name="Kiefer A.F."/>
            <person name="Nichols A."/>
            <person name="Cepeda A.J."/>
            <person name="Yan W."/>
            <person name="Fan B."/>
            <person name="Jiang Y."/>
            <person name="Adhikari A."/>
            <person name="Zheng C.-J."/>
            <person name="Schuster L."/>
            <person name="Cowan T.M."/>
            <person name="Smanski M.J."/>
            <person name="Chevrette M.G."/>
            <person name="De Carvalho L.P.S."/>
            <person name="Shen B."/>
        </authorList>
    </citation>
    <scope>NUCLEOTIDE SEQUENCE [LARGE SCALE GENOMIC DNA]</scope>
    <source>
        <strain evidence="1 2">NPDC006488</strain>
    </source>
</reference>
<evidence type="ECO:0000313" key="2">
    <source>
        <dbReference type="Proteomes" id="UP001601303"/>
    </source>
</evidence>
<proteinExistence type="predicted"/>
<dbReference type="Proteomes" id="UP001601303">
    <property type="component" value="Unassembled WGS sequence"/>
</dbReference>
<name>A0ABW6M875_9ACTN</name>
<protein>
    <submittedName>
        <fullName evidence="1">Uncharacterized protein</fullName>
    </submittedName>
</protein>
<sequence length="61" mass="6502">MTPNHPAEVTARPLVTAGRTQLLVDCPVCGGVHRHLDAGLRRSPCGTRYAIVPNSPKEPST</sequence>
<evidence type="ECO:0000313" key="1">
    <source>
        <dbReference type="EMBL" id="MFE9601979.1"/>
    </source>
</evidence>
<organism evidence="1 2">
    <name type="scientific">Streptomyces hokutonensis</name>
    <dbReference type="NCBI Taxonomy" id="1306990"/>
    <lineage>
        <taxon>Bacteria</taxon>
        <taxon>Bacillati</taxon>
        <taxon>Actinomycetota</taxon>
        <taxon>Actinomycetes</taxon>
        <taxon>Kitasatosporales</taxon>
        <taxon>Streptomycetaceae</taxon>
        <taxon>Streptomyces</taxon>
    </lineage>
</organism>